<proteinExistence type="predicted"/>
<sequence length="115" mass="12204">MSLIDIINSSPLADDQKTALVERVEAEGATPDVVADVRAALQEYIDGGFQTLGVEVDVNDPAVKAATEKMEQEIAAAEADFNDSMADIDAEAKAVQQAIVKDADKIQANMIKGQI</sequence>
<organism evidence="1 2">
    <name type="scientific">Candidatus Uhrbacteria bacterium GW2011_GWD2_52_7</name>
    <dbReference type="NCBI Taxonomy" id="1618989"/>
    <lineage>
        <taxon>Bacteria</taxon>
        <taxon>Candidatus Uhriibacteriota</taxon>
    </lineage>
</organism>
<dbReference type="AlphaFoldDB" id="A0A0G2ADL7"/>
<reference evidence="1 2" key="1">
    <citation type="journal article" date="2015" name="Nature">
        <title>rRNA introns, odd ribosomes, and small enigmatic genomes across a large radiation of phyla.</title>
        <authorList>
            <person name="Brown C.T."/>
            <person name="Hug L.A."/>
            <person name="Thomas B.C."/>
            <person name="Sharon I."/>
            <person name="Castelle C.J."/>
            <person name="Singh A."/>
            <person name="Wilkins M.J."/>
            <person name="Williams K.H."/>
            <person name="Banfield J.F."/>
        </authorList>
    </citation>
    <scope>NUCLEOTIDE SEQUENCE [LARGE SCALE GENOMIC DNA]</scope>
</reference>
<dbReference type="EMBL" id="LCRD01000009">
    <property type="protein sequence ID" value="KKW30544.1"/>
    <property type="molecule type" value="Genomic_DNA"/>
</dbReference>
<comment type="caution">
    <text evidence="1">The sequence shown here is derived from an EMBL/GenBank/DDBJ whole genome shotgun (WGS) entry which is preliminary data.</text>
</comment>
<accession>A0A0G2ADL7</accession>
<evidence type="ECO:0000313" key="1">
    <source>
        <dbReference type="EMBL" id="KKW30544.1"/>
    </source>
</evidence>
<evidence type="ECO:0000313" key="2">
    <source>
        <dbReference type="Proteomes" id="UP000034846"/>
    </source>
</evidence>
<gene>
    <name evidence="1" type="ORF">UY72_C0009G0007</name>
</gene>
<dbReference type="Proteomes" id="UP000034846">
    <property type="component" value="Unassembled WGS sequence"/>
</dbReference>
<name>A0A0G2ADL7_9BACT</name>
<protein>
    <submittedName>
        <fullName evidence="1">Uncharacterized protein</fullName>
    </submittedName>
</protein>